<dbReference type="InterPro" id="IPR008254">
    <property type="entry name" value="Flavodoxin/NO_synth"/>
</dbReference>
<dbReference type="Proteomes" id="UP000190625">
    <property type="component" value="Unassembled WGS sequence"/>
</dbReference>
<dbReference type="PANTHER" id="PTHR43717:SF1">
    <property type="entry name" value="ANAEROBIC NITRIC OXIDE REDUCTASE FLAVORUBREDOXIN"/>
    <property type="match status" value="1"/>
</dbReference>
<dbReference type="SMART" id="SM00849">
    <property type="entry name" value="Lactamase_B"/>
    <property type="match status" value="1"/>
</dbReference>
<dbReference type="Pfam" id="PF19583">
    <property type="entry name" value="ODP"/>
    <property type="match status" value="1"/>
</dbReference>
<comment type="similarity">
    <text evidence="1">In the N-terminal section; belongs to the zinc metallo-hydrolase group 3 family.</text>
</comment>
<evidence type="ECO:0000313" key="3">
    <source>
        <dbReference type="EMBL" id="SKA06598.1"/>
    </source>
</evidence>
<dbReference type="STRING" id="142842.SAMN02745118_02671"/>
<accession>A0A1T4QTL0</accession>
<dbReference type="GO" id="GO:0016651">
    <property type="term" value="F:oxidoreductase activity, acting on NAD(P)H"/>
    <property type="evidence" value="ECO:0007669"/>
    <property type="project" value="UniProtKB-ARBA"/>
</dbReference>
<proteinExistence type="inferred from homology"/>
<dbReference type="Gene3D" id="3.60.15.10">
    <property type="entry name" value="Ribonuclease Z/Hydroxyacylglutathione hydrolase-like"/>
    <property type="match status" value="1"/>
</dbReference>
<dbReference type="InterPro" id="IPR036866">
    <property type="entry name" value="RibonucZ/Hydroxyglut_hydro"/>
</dbReference>
<dbReference type="AlphaFoldDB" id="A0A1T4QTL0"/>
<dbReference type="EMBL" id="FUWM01000032">
    <property type="protein sequence ID" value="SKA06598.1"/>
    <property type="molecule type" value="Genomic_DNA"/>
</dbReference>
<dbReference type="RefSeq" id="WP_078811062.1">
    <property type="nucleotide sequence ID" value="NZ_FUWM01000032.1"/>
</dbReference>
<evidence type="ECO:0000313" key="4">
    <source>
        <dbReference type="Proteomes" id="UP000190625"/>
    </source>
</evidence>
<dbReference type="Gene3D" id="3.40.50.360">
    <property type="match status" value="1"/>
</dbReference>
<gene>
    <name evidence="3" type="ORF">SAMN02745118_02671</name>
</gene>
<dbReference type="PANTHER" id="PTHR43717">
    <property type="entry name" value="ANAEROBIC NITRIC OXIDE REDUCTASE FLAVORUBREDOXIN"/>
    <property type="match status" value="1"/>
</dbReference>
<dbReference type="OrthoDB" id="9807946at2"/>
<dbReference type="InterPro" id="IPR001279">
    <property type="entry name" value="Metallo-B-lactamas"/>
</dbReference>
<dbReference type="GO" id="GO:0046872">
    <property type="term" value="F:metal ion binding"/>
    <property type="evidence" value="ECO:0007669"/>
    <property type="project" value="InterPro"/>
</dbReference>
<dbReference type="PROSITE" id="PS50902">
    <property type="entry name" value="FLAVODOXIN_LIKE"/>
    <property type="match status" value="1"/>
</dbReference>
<evidence type="ECO:0000256" key="1">
    <source>
        <dbReference type="ARBA" id="ARBA00007121"/>
    </source>
</evidence>
<evidence type="ECO:0000259" key="2">
    <source>
        <dbReference type="PROSITE" id="PS50902"/>
    </source>
</evidence>
<organism evidence="3 4">
    <name type="scientific">Selenihalanaerobacter shriftii</name>
    <dbReference type="NCBI Taxonomy" id="142842"/>
    <lineage>
        <taxon>Bacteria</taxon>
        <taxon>Bacillati</taxon>
        <taxon>Bacillota</taxon>
        <taxon>Clostridia</taxon>
        <taxon>Halanaerobiales</taxon>
        <taxon>Halobacteroidaceae</taxon>
        <taxon>Selenihalanaerobacter</taxon>
    </lineage>
</organism>
<protein>
    <submittedName>
        <fullName evidence="3">Flavorubredoxin</fullName>
    </submittedName>
</protein>
<dbReference type="GO" id="GO:0010181">
    <property type="term" value="F:FMN binding"/>
    <property type="evidence" value="ECO:0007669"/>
    <property type="project" value="InterPro"/>
</dbReference>
<dbReference type="GO" id="GO:0009055">
    <property type="term" value="F:electron transfer activity"/>
    <property type="evidence" value="ECO:0007669"/>
    <property type="project" value="InterPro"/>
</dbReference>
<keyword evidence="4" id="KW-1185">Reference proteome</keyword>
<dbReference type="PIRSF" id="PIRSF005243">
    <property type="entry name" value="ROO"/>
    <property type="match status" value="1"/>
</dbReference>
<sequence length="387" mass="44051">MEPVKIKENIHWVGAIDYDLRNFHGYLTEEGSTYNSYLIVDDKITLVDTVKENFADEMLERISKIINPAKIDYVVTNHVEMDHSGSLDKVMEVAENATVIISPKGRENLHIDYDEEWNFKTVTTGDQLNIGERNLDFILTPMVHWPDNMVTYSGDDKILFSNDAFGQHFASSERFVDEVSCDIAIKEAKKYYANIVFPYSFQVENVLKKVVDLDIEVIAPSHGLIWRSFITDIVEKYKWWVTKENKEKAVIIYDTMWDSTEKIAYAIQNAFEAKGIDISMKNLDTNHISNIMTDILTAEYVCVGSPTLNNNMLPSVASFLTYLQGLIYGKKTGLAFGSYGWSGESIDHVADLLEKSGFDLLDKIKVNYVPDENTLKEITNGLKKALD</sequence>
<name>A0A1T4QTL0_9FIRM</name>
<dbReference type="InterPro" id="IPR045761">
    <property type="entry name" value="ODP_dom"/>
</dbReference>
<dbReference type="Pfam" id="PF00258">
    <property type="entry name" value="Flavodoxin_1"/>
    <property type="match status" value="1"/>
</dbReference>
<dbReference type="SUPFAM" id="SSF52218">
    <property type="entry name" value="Flavoproteins"/>
    <property type="match status" value="1"/>
</dbReference>
<dbReference type="InterPro" id="IPR016440">
    <property type="entry name" value="Rubredoxin-O_OxRdtase"/>
</dbReference>
<reference evidence="4" key="1">
    <citation type="submission" date="2017-02" db="EMBL/GenBank/DDBJ databases">
        <authorList>
            <person name="Varghese N."/>
            <person name="Submissions S."/>
        </authorList>
    </citation>
    <scope>NUCLEOTIDE SEQUENCE [LARGE SCALE GENOMIC DNA]</scope>
    <source>
        <strain evidence="4">ATCC BAA-73</strain>
    </source>
</reference>
<dbReference type="InterPro" id="IPR029039">
    <property type="entry name" value="Flavoprotein-like_sf"/>
</dbReference>
<feature type="domain" description="Flavodoxin-like" evidence="2">
    <location>
        <begin position="249"/>
        <end position="386"/>
    </location>
</feature>
<dbReference type="SUPFAM" id="SSF56281">
    <property type="entry name" value="Metallo-hydrolase/oxidoreductase"/>
    <property type="match status" value="1"/>
</dbReference>
<dbReference type="CDD" id="cd07709">
    <property type="entry name" value="flavodiiron_proteins_MBL-fold"/>
    <property type="match status" value="1"/>
</dbReference>